<dbReference type="FunFam" id="1.10.630.10:FF:000018">
    <property type="entry name" value="Cytochrome P450 monooxygenase"/>
    <property type="match status" value="1"/>
</dbReference>
<organism evidence="8 9">
    <name type="scientific">Spongiactinospora rosea</name>
    <dbReference type="NCBI Taxonomy" id="2248750"/>
    <lineage>
        <taxon>Bacteria</taxon>
        <taxon>Bacillati</taxon>
        <taxon>Actinomycetota</taxon>
        <taxon>Actinomycetes</taxon>
        <taxon>Streptosporangiales</taxon>
        <taxon>Streptosporangiaceae</taxon>
        <taxon>Spongiactinospora</taxon>
    </lineage>
</organism>
<proteinExistence type="inferred from homology"/>
<evidence type="ECO:0000256" key="4">
    <source>
        <dbReference type="ARBA" id="ARBA00023002"/>
    </source>
</evidence>
<dbReference type="PANTHER" id="PTHR46696">
    <property type="entry name" value="P450, PUTATIVE (EUROFUNG)-RELATED"/>
    <property type="match status" value="1"/>
</dbReference>
<evidence type="ECO:0000256" key="5">
    <source>
        <dbReference type="ARBA" id="ARBA00023004"/>
    </source>
</evidence>
<dbReference type="Pfam" id="PF00067">
    <property type="entry name" value="p450"/>
    <property type="match status" value="1"/>
</dbReference>
<gene>
    <name evidence="8" type="ORF">DP939_41870</name>
</gene>
<dbReference type="GO" id="GO:0004497">
    <property type="term" value="F:monooxygenase activity"/>
    <property type="evidence" value="ECO:0007669"/>
    <property type="project" value="UniProtKB-KW"/>
</dbReference>
<dbReference type="GO" id="GO:0020037">
    <property type="term" value="F:heme binding"/>
    <property type="evidence" value="ECO:0007669"/>
    <property type="project" value="InterPro"/>
</dbReference>
<dbReference type="InterPro" id="IPR017972">
    <property type="entry name" value="Cyt_P450_CS"/>
</dbReference>
<comment type="similarity">
    <text evidence="1 7">Belongs to the cytochrome P450 family.</text>
</comment>
<dbReference type="InterPro" id="IPR036396">
    <property type="entry name" value="Cyt_P450_sf"/>
</dbReference>
<keyword evidence="4 7" id="KW-0560">Oxidoreductase</keyword>
<dbReference type="PRINTS" id="PR00385">
    <property type="entry name" value="P450"/>
</dbReference>
<accession>A0A366LLC5</accession>
<evidence type="ECO:0000256" key="2">
    <source>
        <dbReference type="ARBA" id="ARBA00022617"/>
    </source>
</evidence>
<dbReference type="AlphaFoldDB" id="A0A366LLC5"/>
<keyword evidence="5 7" id="KW-0408">Iron</keyword>
<dbReference type="PANTHER" id="PTHR46696:SF1">
    <property type="entry name" value="CYTOCHROME P450 YJIB-RELATED"/>
    <property type="match status" value="1"/>
</dbReference>
<dbReference type="PROSITE" id="PS00086">
    <property type="entry name" value="CYTOCHROME_P450"/>
    <property type="match status" value="1"/>
</dbReference>
<name>A0A366LLC5_9ACTN</name>
<keyword evidence="2 7" id="KW-0349">Heme</keyword>
<evidence type="ECO:0000313" key="9">
    <source>
        <dbReference type="Proteomes" id="UP000253303"/>
    </source>
</evidence>
<keyword evidence="9" id="KW-1185">Reference proteome</keyword>
<evidence type="ECO:0000256" key="3">
    <source>
        <dbReference type="ARBA" id="ARBA00022723"/>
    </source>
</evidence>
<evidence type="ECO:0000313" key="8">
    <source>
        <dbReference type="EMBL" id="RBQ14229.1"/>
    </source>
</evidence>
<evidence type="ECO:0000256" key="1">
    <source>
        <dbReference type="ARBA" id="ARBA00010617"/>
    </source>
</evidence>
<dbReference type="InterPro" id="IPR001128">
    <property type="entry name" value="Cyt_P450"/>
</dbReference>
<dbReference type="GO" id="GO:0005506">
    <property type="term" value="F:iron ion binding"/>
    <property type="evidence" value="ECO:0007669"/>
    <property type="project" value="InterPro"/>
</dbReference>
<evidence type="ECO:0000256" key="6">
    <source>
        <dbReference type="ARBA" id="ARBA00023033"/>
    </source>
</evidence>
<sequence>MHGRVRDDPFSLLMTGAGRRDPYACYRRLRAQGPLSRSTSGVWAVTGHRLCGRVLRDRRFGVRNGPYVRDDSEPLAYRPGAEADFSLLSLDPPDHGRVRRLAAPAFSPKMMARYRPGIERITRELLDRAAARGRFDLMAKVAAPLPIAVISELLGIPDEHAGPFREYGAVVAGSLDGVPSLRTARALGPATRALEELFADLLRQRAARPGQDVLSRLAADLGAARVSPREVLSLCRVLLIAGFETTVNLIGNGMLALLDHPDQWAMLRANPDMAGQVVEEVLRYDPPVQATLRYAQEDLYLAGRRIAAWDPLYVLIGATGRDPSVFTGPDRFDITRTRGADHLAFGSGPHYCLGAPLARLEGEIFFRTVATRLPGLVRAGEPEHRSTMTVRGLARLPVRPG</sequence>
<reference evidence="8 9" key="1">
    <citation type="submission" date="2018-06" db="EMBL/GenBank/DDBJ databases">
        <title>Sphaerisporangium craniellae sp. nov., isolated from a marine sponge in the South China Sea.</title>
        <authorList>
            <person name="Li L."/>
        </authorList>
    </citation>
    <scope>NUCLEOTIDE SEQUENCE [LARGE SCALE GENOMIC DNA]</scope>
    <source>
        <strain evidence="8 9">LHW63015</strain>
    </source>
</reference>
<protein>
    <submittedName>
        <fullName evidence="8">Cytochrome P450</fullName>
    </submittedName>
</protein>
<dbReference type="SUPFAM" id="SSF48264">
    <property type="entry name" value="Cytochrome P450"/>
    <property type="match status" value="1"/>
</dbReference>
<dbReference type="GO" id="GO:0016705">
    <property type="term" value="F:oxidoreductase activity, acting on paired donors, with incorporation or reduction of molecular oxygen"/>
    <property type="evidence" value="ECO:0007669"/>
    <property type="project" value="InterPro"/>
</dbReference>
<dbReference type="InterPro" id="IPR002397">
    <property type="entry name" value="Cyt_P450_B"/>
</dbReference>
<dbReference type="EMBL" id="QMEY01000036">
    <property type="protein sequence ID" value="RBQ14229.1"/>
    <property type="molecule type" value="Genomic_DNA"/>
</dbReference>
<keyword evidence="3 7" id="KW-0479">Metal-binding</keyword>
<comment type="caution">
    <text evidence="8">The sequence shown here is derived from an EMBL/GenBank/DDBJ whole genome shotgun (WGS) entry which is preliminary data.</text>
</comment>
<dbReference type="Proteomes" id="UP000253303">
    <property type="component" value="Unassembled WGS sequence"/>
</dbReference>
<keyword evidence="6 7" id="KW-0503">Monooxygenase</keyword>
<dbReference type="CDD" id="cd20625">
    <property type="entry name" value="CYP164-like"/>
    <property type="match status" value="1"/>
</dbReference>
<evidence type="ECO:0000256" key="7">
    <source>
        <dbReference type="RuleBase" id="RU000461"/>
    </source>
</evidence>
<dbReference type="PRINTS" id="PR00359">
    <property type="entry name" value="BP450"/>
</dbReference>
<dbReference type="Gene3D" id="1.10.630.10">
    <property type="entry name" value="Cytochrome P450"/>
    <property type="match status" value="1"/>
</dbReference>